<gene>
    <name evidence="2" type="ORF">CURT_0368</name>
</gene>
<reference evidence="2 3" key="1">
    <citation type="submission" date="2020-05" db="EMBL/GenBank/DDBJ databases">
        <title>Complete genome sequencing of Campylobacter and Arcobacter type strains.</title>
        <authorList>
            <person name="Miller W.G."/>
            <person name="Yee E."/>
        </authorList>
    </citation>
    <scope>NUCLEOTIDE SEQUENCE [LARGE SCALE GENOMIC DNA]</scope>
    <source>
        <strain evidence="2 3">LMG 6451</strain>
    </source>
</reference>
<keyword evidence="1" id="KW-0472">Membrane</keyword>
<proteinExistence type="predicted"/>
<dbReference type="EMBL" id="CP053832">
    <property type="protein sequence ID" value="QKF83891.1"/>
    <property type="molecule type" value="Genomic_DNA"/>
</dbReference>
<name>A0AAE7JNX6_9BACT</name>
<accession>A0AAE7JNX6</accession>
<dbReference type="AlphaFoldDB" id="A0AAE7JNX6"/>
<dbReference type="Proteomes" id="UP000509722">
    <property type="component" value="Chromosome"/>
</dbReference>
<evidence type="ECO:0000256" key="1">
    <source>
        <dbReference type="SAM" id="Phobius"/>
    </source>
</evidence>
<sequence length="86" mass="9981">MLLFVRPQSVRTHPRTAPPPLNLNSNFKRFYFSFNRFFKFSFSFDFSFNIFYFVFFLGVPLRVGLFACIFFAGAKKDTATIPNAGS</sequence>
<evidence type="ECO:0000313" key="2">
    <source>
        <dbReference type="EMBL" id="QKF83891.1"/>
    </source>
</evidence>
<organism evidence="2 3">
    <name type="scientific">Campylobacter ureolyticus</name>
    <dbReference type="NCBI Taxonomy" id="827"/>
    <lineage>
        <taxon>Bacteria</taxon>
        <taxon>Pseudomonadati</taxon>
        <taxon>Campylobacterota</taxon>
        <taxon>Epsilonproteobacteria</taxon>
        <taxon>Campylobacterales</taxon>
        <taxon>Campylobacteraceae</taxon>
        <taxon>Campylobacter</taxon>
    </lineage>
</organism>
<protein>
    <submittedName>
        <fullName evidence="2">Uncharacterized protein</fullName>
    </submittedName>
</protein>
<keyword evidence="1" id="KW-0812">Transmembrane</keyword>
<keyword evidence="1" id="KW-1133">Transmembrane helix</keyword>
<evidence type="ECO:0000313" key="3">
    <source>
        <dbReference type="Proteomes" id="UP000509722"/>
    </source>
</evidence>
<feature type="transmembrane region" description="Helical" evidence="1">
    <location>
        <begin position="50"/>
        <end position="72"/>
    </location>
</feature>